<dbReference type="InterPro" id="IPR047589">
    <property type="entry name" value="DUF11_rpt"/>
</dbReference>
<proteinExistence type="predicted"/>
<protein>
    <recommendedName>
        <fullName evidence="2">DUF11 domain-containing protein</fullName>
    </recommendedName>
</protein>
<dbReference type="InterPro" id="IPR001434">
    <property type="entry name" value="OmcB-like_DUF11"/>
</dbReference>
<dbReference type="Pfam" id="PF13585">
    <property type="entry name" value="CHU_C"/>
    <property type="match status" value="1"/>
</dbReference>
<reference evidence="3" key="1">
    <citation type="submission" date="2021-12" db="EMBL/GenBank/DDBJ databases">
        <authorList>
            <person name="Rodrigo-Torres L."/>
            <person name="Arahal R. D."/>
            <person name="Lucena T."/>
        </authorList>
    </citation>
    <scope>NUCLEOTIDE SEQUENCE</scope>
    <source>
        <strain evidence="3">CECT 8858</strain>
    </source>
</reference>
<dbReference type="Proteomes" id="UP000837932">
    <property type="component" value="Unassembled WGS sequence"/>
</dbReference>
<gene>
    <name evidence="3" type="ORF">EMA8858_00001</name>
</gene>
<accession>A0ABM9AJM3</accession>
<dbReference type="PANTHER" id="PTHR34819:SF3">
    <property type="entry name" value="CELL SURFACE PROTEIN"/>
    <property type="match status" value="1"/>
</dbReference>
<evidence type="ECO:0000256" key="1">
    <source>
        <dbReference type="SAM" id="MobiDB-lite"/>
    </source>
</evidence>
<dbReference type="InterPro" id="IPR026341">
    <property type="entry name" value="T9SS_type_B"/>
</dbReference>
<dbReference type="InterPro" id="IPR051172">
    <property type="entry name" value="Chlamydia_OmcB"/>
</dbReference>
<comment type="caution">
    <text evidence="3">The sequence shown here is derived from an EMBL/GenBank/DDBJ whole genome shotgun (WGS) entry which is preliminary data.</text>
</comment>
<evidence type="ECO:0000259" key="2">
    <source>
        <dbReference type="Pfam" id="PF01345"/>
    </source>
</evidence>
<dbReference type="NCBIfam" id="TIGR04131">
    <property type="entry name" value="Bac_Flav_CTERM"/>
    <property type="match status" value="1"/>
</dbReference>
<feature type="domain" description="DUF11" evidence="2">
    <location>
        <begin position="1564"/>
        <end position="1675"/>
    </location>
</feature>
<evidence type="ECO:0000313" key="3">
    <source>
        <dbReference type="EMBL" id="CAH0993896.1"/>
    </source>
</evidence>
<dbReference type="PANTHER" id="PTHR34819">
    <property type="entry name" value="LARGE CYSTEINE-RICH PERIPLASMIC PROTEIN OMCB"/>
    <property type="match status" value="1"/>
</dbReference>
<keyword evidence="4" id="KW-1185">Reference proteome</keyword>
<dbReference type="EMBL" id="CAKLPY010000001">
    <property type="protein sequence ID" value="CAH0993896.1"/>
    <property type="molecule type" value="Genomic_DNA"/>
</dbReference>
<feature type="region of interest" description="Disordered" evidence="1">
    <location>
        <begin position="1810"/>
        <end position="1831"/>
    </location>
</feature>
<name>A0ABM9AJM3_9BACT</name>
<evidence type="ECO:0000313" key="4">
    <source>
        <dbReference type="Proteomes" id="UP000837932"/>
    </source>
</evidence>
<dbReference type="NCBIfam" id="TIGR01451">
    <property type="entry name" value="B_ant_repeat"/>
    <property type="match status" value="1"/>
</dbReference>
<sequence>MCNGETATLSATGCAGTVKWSNTSTGTSITVSTSGTYTASCLNSCGESGNSNSVVITTGSSPAAPVISSNKNSLCNGEIATLSATGCAGTVKWSNTSTGTSITVSVAGTYTASCMNNCGESGNSNSVVITTGNSPAAPVISSNKNSLCNGETATLSATGCNGTVKWSNTSTGTSITVSTAGTYTASCMNSCGESGNSNSVVITTGNSPAAPVISSNKNSLCNGETATLSATGCAGTVKWSNTSTGTSITVSVAGTYTASCMNSCGESGNSNSVVITTGSSPAAPVISSNKNSLCNGETATLSATGCAGTVKWSNTSTGTSITVSTSGTYTASCMNSCGESGNSNSVVITTGNSPAAPVISSNKNSLCNGESATLSATGCAGTVKWSNTSTGTSITVSTAGTYTASCLNSCGESGNSNSVVITTGSSPAAPVISSNKNSLCNGESATLSATGCAGTVKWSNTSTGTSITVSTSGTYTASCMNSCGESGNSNSVVITTGSSPAAPVISSNKNSLCNGETATLSATGCAGTVKWSNTSTGTSITVSTAGTYTASCMNSCGESGNSNSVVITTGTSSNPPSISTNKTSLCGTETATLSATGCTGIIVWSNASTGTSITVNSAGTYTAKCTGVGCGESVASNQVIITIGTPPTAPVISTNKVDLCGSEIATLTASGCAGTIKWSNTSTGTSITVSVAGTYTAKCVNSCGESGNSNAVIIKKTELPSVPTVTTNTTSICGTEKATLTASGCLGTVTWSTGSTGTSLLVSTAGTYSVTCKNVCGESNASQGVVIKSGTLPAAPMISSNKIGVCGTEKATLIATECSGTITWSNAATGTSIQVGAGTYTAKCVNSCGTSGNSNALTITTGGNPTAPTVVADKTSLCGTEAAKLTASNCSGTITWSTGATGSTLSVTTAGTYSAICKNDCGTSLSSEKVTITTGGNPSAPTVTSSKTEICTNESAILTAAGCSGIITWSTGATGSTLTVTTVGTYTATCKNDCGTSTTSTPVIIKAKADCGCITPSAPTVVTNKTSLCGTETATLTASNCSATITWSTGATGSTLSVTTAGTYTATCKNDCGTSPASSVITITIGGNPTAPTVVADKTSLCGTETAKLTASNCSGTITWSTGATGSTLSVTTAGTYTAICKNDCGTSGNSNAVIITTGGNPSAPTVTSSKAEICTNESAVLTAAGCSGTITWSTGATGTTLAVTTVGTYTATCKNDCGTSTTSTPVIIKAKANCGDDCNVTAPVITASKAIICKAENVTLTATGCITGTVVWSTGQTGTSVTVKPTATSTYSAVCNVSSTCSSPLSNQVAVKVGSVETPILACSTELVCAGESVTIKASGCEGTIVWSNGSTGSTITVTPDGTSTYTAKCKIGDCESLNAEHIEIAVGTPNKPFISCKNSVICYGGTATLTASGCTGKIVWSNGETTAVINVSPQIEKSTYTAICKSVGGKCESEKSNEIVVTVGKKVDAPKVVAEIKNVCPFNTADLNTAILSEPSTVGGQFEFHTTSSPNSPLVTNPGAVGAGTYYVFERSTVGCYCDGASVKVAITVCEGGVTPSNPEVDIAIKKVASAKIVALNESLDYKVVVKNVGTITASGIEVRDILPSGLTFESVSNNGTFANGIISMKIDSLKKGDSTTFTYKTKVTSVGKIVNKAELFRVKESDTVLSNNSSEAIINDPASGKLIGLSKVSETPVLVSDKIYNVPFVIYVTNLGGEDVSKIQVKDDLNRAFGNGAKILNDTIKVVADAGLVVNPKFTGRGSNTELLVDSLSSIKKGQKLALKFTVKVDLKDATVTNFFNIAQVISNGKTDQSTDGVIADPDGDGDPTNNDQPTPIEFKIDITPNTPAIGIALSVADSAKIDETSYNVTYLALVKNFGNAKLTNVQVSDSLTKTFADSVSYKVVGSTIGSNSTLKLNPNFDGKDDVNLLIADSTSKLEINQLDSLFFTVKVYHNGYKGPYNNNAYAKAIGSGKIVTDISNAGTEIKINESTPTPITLPLTDELIIPEAFSPNGDGKNDNFIIKLPAGAKLITCDIYNRWGHVVFKDKEGILTDKAKGWDGTSNQGIRFGSDGVPDGTYYYALDYELDGKRVHLVNYLTLAR</sequence>
<dbReference type="Pfam" id="PF01345">
    <property type="entry name" value="DUF11"/>
    <property type="match status" value="1"/>
</dbReference>
<organism evidence="3 4">
    <name type="scientific">Emticicia aquatica</name>
    <dbReference type="NCBI Taxonomy" id="1681835"/>
    <lineage>
        <taxon>Bacteria</taxon>
        <taxon>Pseudomonadati</taxon>
        <taxon>Bacteroidota</taxon>
        <taxon>Cytophagia</taxon>
        <taxon>Cytophagales</taxon>
        <taxon>Leadbetterellaceae</taxon>
        <taxon>Emticicia</taxon>
    </lineage>
</organism>